<dbReference type="InterPro" id="IPR003425">
    <property type="entry name" value="CCB3/YggT"/>
</dbReference>
<gene>
    <name evidence="3" type="ORF">JX360_07045</name>
</gene>
<keyword evidence="2" id="KW-0812">Transmembrane</keyword>
<name>A0ABT0CA54_THEVL</name>
<keyword evidence="2" id="KW-0472">Membrane</keyword>
<protein>
    <submittedName>
        <fullName evidence="3">YggT family protein</fullName>
    </submittedName>
</protein>
<dbReference type="RefSeq" id="WP_244349936.1">
    <property type="nucleotide sequence ID" value="NZ_JAFIRA010000013.1"/>
</dbReference>
<evidence type="ECO:0000256" key="2">
    <source>
        <dbReference type="SAM" id="Phobius"/>
    </source>
</evidence>
<keyword evidence="4" id="KW-1185">Reference proteome</keyword>
<comment type="caution">
    <text evidence="3">The sequence shown here is derived from an EMBL/GenBank/DDBJ whole genome shotgun (WGS) entry which is preliminary data.</text>
</comment>
<evidence type="ECO:0000313" key="4">
    <source>
        <dbReference type="Proteomes" id="UP000830835"/>
    </source>
</evidence>
<sequence>MMLSHLFLSPLTSMDSLSFGLVYATAGSLLFRSIYQFIVIYNVLLIVRILLSWFPQLNWSNPILSVLSQLTDPYLNLFRGIIPPIGGLDFSPWLAFILLSFAMQVVGQFA</sequence>
<dbReference type="Pfam" id="PF02325">
    <property type="entry name" value="CCB3_YggT"/>
    <property type="match status" value="1"/>
</dbReference>
<dbReference type="Proteomes" id="UP000830835">
    <property type="component" value="Unassembled WGS sequence"/>
</dbReference>
<dbReference type="EMBL" id="JAFIRA010000013">
    <property type="protein sequence ID" value="MCJ2542664.1"/>
    <property type="molecule type" value="Genomic_DNA"/>
</dbReference>
<keyword evidence="2" id="KW-1133">Transmembrane helix</keyword>
<proteinExistence type="inferred from homology"/>
<dbReference type="PANTHER" id="PTHR33219">
    <property type="entry name" value="YLMG HOMOLOG PROTEIN 2, CHLOROPLASTIC"/>
    <property type="match status" value="1"/>
</dbReference>
<feature type="transmembrane region" description="Helical" evidence="2">
    <location>
        <begin position="34"/>
        <end position="54"/>
    </location>
</feature>
<evidence type="ECO:0000313" key="3">
    <source>
        <dbReference type="EMBL" id="MCJ2542664.1"/>
    </source>
</evidence>
<organism evidence="3 4">
    <name type="scientific">Thermostichus vulcanus str. 'Rupite'</name>
    <dbReference type="NCBI Taxonomy" id="2813851"/>
    <lineage>
        <taxon>Bacteria</taxon>
        <taxon>Bacillati</taxon>
        <taxon>Cyanobacteriota</taxon>
        <taxon>Cyanophyceae</taxon>
        <taxon>Thermostichales</taxon>
        <taxon>Thermostichaceae</taxon>
        <taxon>Thermostichus</taxon>
    </lineage>
</organism>
<dbReference type="PANTHER" id="PTHR33219:SF14">
    <property type="entry name" value="PROTEIN COFACTOR ASSEMBLY OF COMPLEX C SUBUNIT B CCB3, CHLOROPLASTIC-RELATED"/>
    <property type="match status" value="1"/>
</dbReference>
<comment type="similarity">
    <text evidence="1">Belongs to the YggT family.</text>
</comment>
<reference evidence="3" key="1">
    <citation type="submission" date="2021-02" db="EMBL/GenBank/DDBJ databases">
        <title>The CRISPR/cas machinery reduction and long-range gene transfer in the hot spring cyanobacterium Synechococcus.</title>
        <authorList>
            <person name="Dvorak P."/>
            <person name="Jahodarova E."/>
            <person name="Hasler P."/>
            <person name="Poulickova A."/>
        </authorList>
    </citation>
    <scope>NUCLEOTIDE SEQUENCE</scope>
    <source>
        <strain evidence="3">Rupite</strain>
    </source>
</reference>
<evidence type="ECO:0000256" key="1">
    <source>
        <dbReference type="ARBA" id="ARBA00010894"/>
    </source>
</evidence>
<accession>A0ABT0CA54</accession>